<evidence type="ECO:0000256" key="9">
    <source>
        <dbReference type="ARBA" id="ARBA00022679"/>
    </source>
</evidence>
<proteinExistence type="inferred from homology"/>
<dbReference type="KEGG" id="mic:Mic7113_3856"/>
<evidence type="ECO:0000256" key="3">
    <source>
        <dbReference type="ARBA" id="ARBA00004663"/>
    </source>
</evidence>
<dbReference type="Pfam" id="PF02654">
    <property type="entry name" value="CobS"/>
    <property type="match status" value="1"/>
</dbReference>
<dbReference type="RefSeq" id="WP_015183707.1">
    <property type="nucleotide sequence ID" value="NC_019738.1"/>
</dbReference>
<dbReference type="InterPro" id="IPR003805">
    <property type="entry name" value="CobS"/>
</dbReference>
<dbReference type="HOGENOM" id="CLU_057426_3_1_3"/>
<evidence type="ECO:0000313" key="21">
    <source>
        <dbReference type="Proteomes" id="UP000010471"/>
    </source>
</evidence>
<dbReference type="PANTHER" id="PTHR34148:SF1">
    <property type="entry name" value="ADENOSYLCOBINAMIDE-GDP RIBAZOLETRANSFERASE"/>
    <property type="match status" value="1"/>
</dbReference>
<evidence type="ECO:0000256" key="8">
    <source>
        <dbReference type="ARBA" id="ARBA00022573"/>
    </source>
</evidence>
<evidence type="ECO:0000256" key="11">
    <source>
        <dbReference type="ARBA" id="ARBA00022842"/>
    </source>
</evidence>
<organism evidence="20 21">
    <name type="scientific">Allocoleopsis franciscana PCC 7113</name>
    <dbReference type="NCBI Taxonomy" id="1173027"/>
    <lineage>
        <taxon>Bacteria</taxon>
        <taxon>Bacillati</taxon>
        <taxon>Cyanobacteriota</taxon>
        <taxon>Cyanophyceae</taxon>
        <taxon>Coleofasciculales</taxon>
        <taxon>Coleofasciculaceae</taxon>
        <taxon>Allocoleopsis</taxon>
        <taxon>Allocoleopsis franciscana</taxon>
    </lineage>
</organism>
<name>K9WHC2_9CYAN</name>
<dbReference type="UniPathway" id="UPA00148">
    <property type="reaction ID" value="UER00238"/>
</dbReference>
<keyword evidence="11 19" id="KW-0460">Magnesium</keyword>
<evidence type="ECO:0000256" key="2">
    <source>
        <dbReference type="ARBA" id="ARBA00004651"/>
    </source>
</evidence>
<comment type="cofactor">
    <cofactor evidence="1 19">
        <name>Mg(2+)</name>
        <dbReference type="ChEBI" id="CHEBI:18420"/>
    </cofactor>
</comment>
<evidence type="ECO:0000256" key="19">
    <source>
        <dbReference type="HAMAP-Rule" id="MF_00719"/>
    </source>
</evidence>
<dbReference type="EC" id="2.7.8.26" evidence="5 19"/>
<feature type="transmembrane region" description="Helical" evidence="19">
    <location>
        <begin position="72"/>
        <end position="92"/>
    </location>
</feature>
<protein>
    <recommendedName>
        <fullName evidence="6 19">Adenosylcobinamide-GDP ribazoletransferase</fullName>
        <ecNumber evidence="5 19">2.7.8.26</ecNumber>
    </recommendedName>
    <alternativeName>
        <fullName evidence="16 19">Cobalamin synthase</fullName>
    </alternativeName>
    <alternativeName>
        <fullName evidence="15 19">Cobalamin-5'-phosphate synthase</fullName>
    </alternativeName>
</protein>
<comment type="similarity">
    <text evidence="4 19">Belongs to the CobS family.</text>
</comment>
<evidence type="ECO:0000256" key="10">
    <source>
        <dbReference type="ARBA" id="ARBA00022692"/>
    </source>
</evidence>
<dbReference type="HAMAP" id="MF_00719">
    <property type="entry name" value="CobS"/>
    <property type="match status" value="1"/>
</dbReference>
<dbReference type="GO" id="GO:0008818">
    <property type="term" value="F:cobalamin 5'-phosphate synthase activity"/>
    <property type="evidence" value="ECO:0007669"/>
    <property type="project" value="UniProtKB-UniRule"/>
</dbReference>
<comment type="pathway">
    <text evidence="3 19">Cofactor biosynthesis; adenosylcobalamin biosynthesis; adenosylcobalamin from cob(II)yrinate a,c-diamide: step 7/7.</text>
</comment>
<evidence type="ECO:0000256" key="4">
    <source>
        <dbReference type="ARBA" id="ARBA00010561"/>
    </source>
</evidence>
<feature type="transmembrane region" description="Helical" evidence="19">
    <location>
        <begin position="212"/>
        <end position="232"/>
    </location>
</feature>
<evidence type="ECO:0000256" key="13">
    <source>
        <dbReference type="ARBA" id="ARBA00023136"/>
    </source>
</evidence>
<dbReference type="AlphaFoldDB" id="K9WHC2"/>
<dbReference type="PANTHER" id="PTHR34148">
    <property type="entry name" value="ADENOSYLCOBINAMIDE-GDP RIBAZOLETRANSFERASE"/>
    <property type="match status" value="1"/>
</dbReference>
<evidence type="ECO:0000256" key="15">
    <source>
        <dbReference type="ARBA" id="ARBA00032605"/>
    </source>
</evidence>
<comment type="catalytic activity">
    <reaction evidence="17 19">
        <text>alpha-ribazole + adenosylcob(III)inamide-GDP = adenosylcob(III)alamin + GMP + H(+)</text>
        <dbReference type="Rhea" id="RHEA:16049"/>
        <dbReference type="ChEBI" id="CHEBI:10329"/>
        <dbReference type="ChEBI" id="CHEBI:15378"/>
        <dbReference type="ChEBI" id="CHEBI:18408"/>
        <dbReference type="ChEBI" id="CHEBI:58115"/>
        <dbReference type="ChEBI" id="CHEBI:60487"/>
        <dbReference type="EC" id="2.7.8.26"/>
    </reaction>
</comment>
<sequence length="265" mass="28339">MRQLTFQQFVCWGCQVGLSFLGAVTFYTTIPLPAGWRLEFQGIARWAPLIGLLIGGLLGIVDAVLQQVGVPILTRSALIVVCWISLTGGLHLDGAMDTADGLAVQDPQRRLEVMVDSATGAFGAIVAVALLLLKTAALTNIEAYRGFALMTAAGWGRWGQVAAIAFYPYLKPTGKGAFHKQAIRTPQDILLGLCLLLGLYGLAIGLDQSSMWIILVMAFGGCAIALMTGAWFHRKLGGHTGDTYGAVVEWTEALFLCLLTTLLTP</sequence>
<evidence type="ECO:0000256" key="16">
    <source>
        <dbReference type="ARBA" id="ARBA00032853"/>
    </source>
</evidence>
<comment type="function">
    <text evidence="14 19">Joins adenosylcobinamide-GDP and alpha-ribazole to generate adenosylcobalamin (Ado-cobalamin). Also synthesizes adenosylcobalamin 5'-phosphate from adenosylcobinamide-GDP and alpha-ribazole 5'-phosphate.</text>
</comment>
<evidence type="ECO:0000256" key="1">
    <source>
        <dbReference type="ARBA" id="ARBA00001946"/>
    </source>
</evidence>
<dbReference type="STRING" id="1173027.Mic7113_3856"/>
<keyword evidence="7 19" id="KW-1003">Cell membrane</keyword>
<keyword evidence="21" id="KW-1185">Reference proteome</keyword>
<evidence type="ECO:0000256" key="7">
    <source>
        <dbReference type="ARBA" id="ARBA00022475"/>
    </source>
</evidence>
<feature type="transmembrane region" description="Helical" evidence="19">
    <location>
        <begin position="42"/>
        <end position="60"/>
    </location>
</feature>
<reference evidence="20 21" key="1">
    <citation type="submission" date="2012-06" db="EMBL/GenBank/DDBJ databases">
        <title>Finished chromosome of genome of Microcoleus sp. PCC 7113.</title>
        <authorList>
            <consortium name="US DOE Joint Genome Institute"/>
            <person name="Gugger M."/>
            <person name="Coursin T."/>
            <person name="Rippka R."/>
            <person name="Tandeau De Marsac N."/>
            <person name="Huntemann M."/>
            <person name="Wei C.-L."/>
            <person name="Han J."/>
            <person name="Detter J.C."/>
            <person name="Han C."/>
            <person name="Tapia R."/>
            <person name="Chen A."/>
            <person name="Kyrpides N."/>
            <person name="Mavromatis K."/>
            <person name="Markowitz V."/>
            <person name="Szeto E."/>
            <person name="Ivanova N."/>
            <person name="Pagani I."/>
            <person name="Pati A."/>
            <person name="Goodwin L."/>
            <person name="Nordberg H.P."/>
            <person name="Cantor M.N."/>
            <person name="Hua S.X."/>
            <person name="Woyke T."/>
            <person name="Kerfeld C.A."/>
        </authorList>
    </citation>
    <scope>NUCLEOTIDE SEQUENCE [LARGE SCALE GENOMIC DNA]</scope>
    <source>
        <strain evidence="20 21">PCC 7113</strain>
    </source>
</reference>
<feature type="transmembrane region" description="Helical" evidence="19">
    <location>
        <begin position="113"/>
        <end position="133"/>
    </location>
</feature>
<evidence type="ECO:0000256" key="14">
    <source>
        <dbReference type="ARBA" id="ARBA00025228"/>
    </source>
</evidence>
<keyword evidence="12 19" id="KW-1133">Transmembrane helix</keyword>
<feature type="transmembrane region" description="Helical" evidence="19">
    <location>
        <begin position="189"/>
        <end position="206"/>
    </location>
</feature>
<keyword evidence="13 19" id="KW-0472">Membrane</keyword>
<dbReference type="EMBL" id="CP003630">
    <property type="protein sequence ID" value="AFZ19568.1"/>
    <property type="molecule type" value="Genomic_DNA"/>
</dbReference>
<evidence type="ECO:0000256" key="18">
    <source>
        <dbReference type="ARBA" id="ARBA00049504"/>
    </source>
</evidence>
<gene>
    <name evidence="19" type="primary">cobS</name>
    <name evidence="20" type="ORF">Mic7113_3856</name>
</gene>
<dbReference type="Proteomes" id="UP000010471">
    <property type="component" value="Chromosome"/>
</dbReference>
<dbReference type="NCBIfam" id="TIGR00317">
    <property type="entry name" value="cobS"/>
    <property type="match status" value="1"/>
</dbReference>
<feature type="transmembrane region" description="Helical" evidence="19">
    <location>
        <begin position="6"/>
        <end position="30"/>
    </location>
</feature>
<evidence type="ECO:0000256" key="12">
    <source>
        <dbReference type="ARBA" id="ARBA00022989"/>
    </source>
</evidence>
<dbReference type="GO" id="GO:0051073">
    <property type="term" value="F:adenosylcobinamide-GDP ribazoletransferase activity"/>
    <property type="evidence" value="ECO:0007669"/>
    <property type="project" value="UniProtKB-UniRule"/>
</dbReference>
<dbReference type="PATRIC" id="fig|1173027.3.peg.4242"/>
<keyword evidence="9 19" id="KW-0808">Transferase</keyword>
<evidence type="ECO:0000256" key="6">
    <source>
        <dbReference type="ARBA" id="ARBA00015850"/>
    </source>
</evidence>
<dbReference type="GO" id="GO:0009236">
    <property type="term" value="P:cobalamin biosynthetic process"/>
    <property type="evidence" value="ECO:0007669"/>
    <property type="project" value="UniProtKB-UniRule"/>
</dbReference>
<dbReference type="OrthoDB" id="9794626at2"/>
<dbReference type="GO" id="GO:0005886">
    <property type="term" value="C:plasma membrane"/>
    <property type="evidence" value="ECO:0007669"/>
    <property type="project" value="UniProtKB-SubCell"/>
</dbReference>
<evidence type="ECO:0000256" key="17">
    <source>
        <dbReference type="ARBA" id="ARBA00048623"/>
    </source>
</evidence>
<evidence type="ECO:0000256" key="5">
    <source>
        <dbReference type="ARBA" id="ARBA00013200"/>
    </source>
</evidence>
<keyword evidence="8 19" id="KW-0169">Cobalamin biosynthesis</keyword>
<dbReference type="eggNOG" id="COG0368">
    <property type="taxonomic scope" value="Bacteria"/>
</dbReference>
<comment type="catalytic activity">
    <reaction evidence="18 19">
        <text>alpha-ribazole 5'-phosphate + adenosylcob(III)inamide-GDP = adenosylcob(III)alamin 5'-phosphate + GMP + H(+)</text>
        <dbReference type="Rhea" id="RHEA:23560"/>
        <dbReference type="ChEBI" id="CHEBI:15378"/>
        <dbReference type="ChEBI" id="CHEBI:57918"/>
        <dbReference type="ChEBI" id="CHEBI:58115"/>
        <dbReference type="ChEBI" id="CHEBI:60487"/>
        <dbReference type="ChEBI" id="CHEBI:60493"/>
        <dbReference type="EC" id="2.7.8.26"/>
    </reaction>
</comment>
<evidence type="ECO:0000313" key="20">
    <source>
        <dbReference type="EMBL" id="AFZ19568.1"/>
    </source>
</evidence>
<accession>K9WHC2</accession>
<keyword evidence="10 19" id="KW-0812">Transmembrane</keyword>
<comment type="subcellular location">
    <subcellularLocation>
        <location evidence="2 19">Cell membrane</location>
        <topology evidence="2 19">Multi-pass membrane protein</topology>
    </subcellularLocation>
</comment>